<dbReference type="OrthoDB" id="4464166at2"/>
<sequence>MRIVDHQGTDGPDKILHVRAVGCDVNIIVGTHDPHGVPFTTVEVLPHEPDDDGVNWLHLGTASVVVMPVPHATTLDGEARR</sequence>
<evidence type="ECO:0000313" key="2">
    <source>
        <dbReference type="Proteomes" id="UP000318578"/>
    </source>
</evidence>
<evidence type="ECO:0000313" key="1">
    <source>
        <dbReference type="EMBL" id="TVT25025.1"/>
    </source>
</evidence>
<dbReference type="EMBL" id="VJZA01000004">
    <property type="protein sequence ID" value="TVT25025.1"/>
    <property type="molecule type" value="Genomic_DNA"/>
</dbReference>
<comment type="caution">
    <text evidence="1">The sequence shown here is derived from an EMBL/GenBank/DDBJ whole genome shotgun (WGS) entry which is preliminary data.</text>
</comment>
<proteinExistence type="predicted"/>
<gene>
    <name evidence="1" type="ORF">FNH06_04185</name>
</gene>
<organism evidence="1 2">
    <name type="scientific">Amycolatopsis acidiphila</name>
    <dbReference type="NCBI Taxonomy" id="715473"/>
    <lineage>
        <taxon>Bacteria</taxon>
        <taxon>Bacillati</taxon>
        <taxon>Actinomycetota</taxon>
        <taxon>Actinomycetes</taxon>
        <taxon>Pseudonocardiales</taxon>
        <taxon>Pseudonocardiaceae</taxon>
        <taxon>Amycolatopsis</taxon>
    </lineage>
</organism>
<dbReference type="Proteomes" id="UP000318578">
    <property type="component" value="Unassembled WGS sequence"/>
</dbReference>
<dbReference type="RefSeq" id="WP_144633823.1">
    <property type="nucleotide sequence ID" value="NZ_BNAX01000032.1"/>
</dbReference>
<dbReference type="AlphaFoldDB" id="A0A558AL88"/>
<accession>A0A558AL88</accession>
<reference evidence="1 2" key="1">
    <citation type="submission" date="2019-07" db="EMBL/GenBank/DDBJ databases">
        <title>New species of Amycolatopsis and Streptomyces.</title>
        <authorList>
            <person name="Duangmal K."/>
            <person name="Teo W.F.A."/>
            <person name="Lipun K."/>
        </authorList>
    </citation>
    <scope>NUCLEOTIDE SEQUENCE [LARGE SCALE GENOMIC DNA]</scope>
    <source>
        <strain evidence="1 2">JCM 30562</strain>
    </source>
</reference>
<name>A0A558AL88_9PSEU</name>
<protein>
    <submittedName>
        <fullName evidence="1">Uncharacterized protein</fullName>
    </submittedName>
</protein>
<keyword evidence="2" id="KW-1185">Reference proteome</keyword>